<reference evidence="1 2" key="1">
    <citation type="journal article" date="2013" name="Appl. Environ. Microbiol.">
        <title>Genome analysis suggests that the soil oligotrophic bacterium Agromonas oligotrophica (Bradyrhizobium oligotrophicum) is a nitrogen-fixing symbiont of Aeschynomene indica.</title>
        <authorList>
            <person name="Okubo T."/>
            <person name="Fukushima S."/>
            <person name="Itakura M."/>
            <person name="Oshima K."/>
            <person name="Longtonglang A."/>
            <person name="Teaumroong N."/>
            <person name="Mitsui H."/>
            <person name="Hattori M."/>
            <person name="Hattori R."/>
            <person name="Hattori T."/>
            <person name="Minamisawa K."/>
        </authorList>
    </citation>
    <scope>NUCLEOTIDE SEQUENCE [LARGE SCALE GENOMIC DNA]</scope>
    <source>
        <strain evidence="1 2">S58</strain>
    </source>
</reference>
<evidence type="ECO:0000313" key="1">
    <source>
        <dbReference type="EMBL" id="BAM87822.1"/>
    </source>
</evidence>
<keyword evidence="1" id="KW-0808">Transferase</keyword>
<dbReference type="EMBL" id="AP012603">
    <property type="protein sequence ID" value="BAM87822.1"/>
    <property type="molecule type" value="Genomic_DNA"/>
</dbReference>
<keyword evidence="1" id="KW-0489">Methyltransferase</keyword>
<dbReference type="KEGG" id="aol:S58_18150"/>
<dbReference type="PATRIC" id="fig|1245469.3.peg.1850"/>
<dbReference type="Proteomes" id="UP000011841">
    <property type="component" value="Chromosome"/>
</dbReference>
<dbReference type="GO" id="GO:0008168">
    <property type="term" value="F:methyltransferase activity"/>
    <property type="evidence" value="ECO:0007669"/>
    <property type="project" value="UniProtKB-KW"/>
</dbReference>
<organism evidence="1 2">
    <name type="scientific">Bradyrhizobium oligotrophicum S58</name>
    <dbReference type="NCBI Taxonomy" id="1245469"/>
    <lineage>
        <taxon>Bacteria</taxon>
        <taxon>Pseudomonadati</taxon>
        <taxon>Pseudomonadota</taxon>
        <taxon>Alphaproteobacteria</taxon>
        <taxon>Hyphomicrobiales</taxon>
        <taxon>Nitrobacteraceae</taxon>
        <taxon>Bradyrhizobium</taxon>
    </lineage>
</organism>
<dbReference type="AlphaFoldDB" id="M4Z4D5"/>
<name>M4Z4D5_9BRAD</name>
<proteinExistence type="predicted"/>
<dbReference type="HOGENOM" id="CLU_2231407_0_0_5"/>
<protein>
    <submittedName>
        <fullName evidence="1">DNA-cytosine methyltransferase</fullName>
    </submittedName>
</protein>
<dbReference type="GO" id="GO:0032259">
    <property type="term" value="P:methylation"/>
    <property type="evidence" value="ECO:0007669"/>
    <property type="project" value="UniProtKB-KW"/>
</dbReference>
<sequence>MAADRHLGIEVDIGVAETIELVEILMVQNGAEHASEFMQLTRPAVVQAAMRNHGIENVGLAHGNEPVPSARRLPWSNHVSHARYDLRSRKPLQLQGAAIARTIAG</sequence>
<gene>
    <name evidence="1" type="ORF">S58_18150</name>
</gene>
<keyword evidence="2" id="KW-1185">Reference proteome</keyword>
<evidence type="ECO:0000313" key="2">
    <source>
        <dbReference type="Proteomes" id="UP000011841"/>
    </source>
</evidence>
<accession>M4Z4D5</accession>